<feature type="binding site" evidence="12">
    <location>
        <position position="521"/>
    </location>
    <ligand>
        <name>ATP</name>
        <dbReference type="ChEBI" id="CHEBI:30616"/>
    </ligand>
</feature>
<dbReference type="EC" id="2.7.12.2" evidence="8"/>
<dbReference type="FunFam" id="1.10.510.10:FF:000432">
    <property type="entry name" value="mitogen-activated protein kinase kinase 3"/>
    <property type="match status" value="1"/>
</dbReference>
<dbReference type="PANTHER" id="PTHR48013:SF9">
    <property type="entry name" value="DUAL SPECIFICITY MITOGEN-ACTIVATED PROTEIN KINASE KINASE 5"/>
    <property type="match status" value="1"/>
</dbReference>
<dbReference type="GO" id="GO:0004674">
    <property type="term" value="F:protein serine/threonine kinase activity"/>
    <property type="evidence" value="ECO:0007669"/>
    <property type="project" value="UniProtKB-KW"/>
</dbReference>
<evidence type="ECO:0000256" key="1">
    <source>
        <dbReference type="ARBA" id="ARBA00008947"/>
    </source>
</evidence>
<dbReference type="Pfam" id="PF02136">
    <property type="entry name" value="NTF2"/>
    <property type="match status" value="1"/>
</dbReference>
<dbReference type="InterPro" id="IPR011009">
    <property type="entry name" value="Kinase-like_dom_sf"/>
</dbReference>
<dbReference type="Proteomes" id="UP000007264">
    <property type="component" value="Unassembled WGS sequence"/>
</dbReference>
<comment type="similarity">
    <text evidence="1">Belongs to the TFIIE alpha subunit family.</text>
</comment>
<evidence type="ECO:0000259" key="14">
    <source>
        <dbReference type="PROSITE" id="PS50011"/>
    </source>
</evidence>
<sequence length="906" mass="99181">MQQVPSHFQKLVQLVGRAFYASECPPRDQNPEAAQGSRKGTNAEFIGLGVITLDALTRREWVKEDELATEIKAHPKVLRRVLRYFEQEQVVAREHRKEAMKRKPRGANSGKSSGDATGDGDAVSGLAGDVVVENEDELPAKALLHSYCTLDYGRLLDVTNLRLFKMRKALKEKLKDSTPVLEYVCPACGTRYTTLQAAHLIDFADGEFHCENCRSILRSSRDGAADGGEGARQQRLKAAKVLQEKMEEQLRPLFSLLEEIQGRLAKGGKVPNFGSLKDWALARMDAQRVATGRAMRLDDGPASVEVDMAGAAAAPQPLEEAQPRELPPWLRAVAARGGPGGPAASTSAARSEESTGTGTDFQQHASSTEQQDIQARSAAYVRQFLEQVSQKQAHQGAGVPMGLDSKRPVKHDPGSDGEKRLKTETGWVAAVVKPDAEPEVSLKVTENGSFNVFSTSQEYRFTPEGLVTKAGRDPVEDEQSSQLSYKISERDVRIIRTLGRGASSVVYKAFLARSGKFVAVKRINCFEREKRHQMMNDIKALCNVTEPSLVQFIGAYHAPENGQIALVLEYMNGGSLADVLVKMGSIAEDALSVATAQVLQGLSYLHRYKHMVHRDLKPANILMDLSGTAKIADFGISAFVDNTLAVCHTFTGTVTYMSPERINSQPYSFPADIWSLGLTLVECVTGRYPYDASGGPLQLMIQVVEEPVPLPAEGTVSADFRSFVAACMQKDPYKRPTAEGLLSHPFILKHARRRPDMRSFMRCMEDPESMMEEMAVDVTGRFYRAMAAGREGVASTSSLYSEDSVYTNEGNVTRGRAAIVQRLQELAQLHAAYGSGTHQADIIDSLTMQDGGLLVHVKGHFRVGGSGPLALGPQGAGPPSVYCEAFLIRRDSLGRPLIRNQLFRLL</sequence>
<keyword evidence="5" id="KW-0418">Kinase</keyword>
<evidence type="ECO:0000256" key="5">
    <source>
        <dbReference type="ARBA" id="ARBA00022777"/>
    </source>
</evidence>
<accession>I0YJA5</accession>
<dbReference type="PROSITE" id="PS50177">
    <property type="entry name" value="NTF2_DOMAIN"/>
    <property type="match status" value="1"/>
</dbReference>
<dbReference type="eggNOG" id="KOG0581">
    <property type="taxonomic scope" value="Eukaryota"/>
</dbReference>
<feature type="domain" description="NTF2" evidence="15">
    <location>
        <begin position="774"/>
        <end position="905"/>
    </location>
</feature>
<evidence type="ECO:0000256" key="7">
    <source>
        <dbReference type="ARBA" id="ARBA00038035"/>
    </source>
</evidence>
<dbReference type="PROSITE" id="PS00107">
    <property type="entry name" value="PROTEIN_KINASE_ATP"/>
    <property type="match status" value="1"/>
</dbReference>
<feature type="region of interest" description="Disordered" evidence="13">
    <location>
        <begin position="332"/>
        <end position="374"/>
    </location>
</feature>
<dbReference type="GO" id="GO:0006367">
    <property type="term" value="P:transcription initiation at RNA polymerase II promoter"/>
    <property type="evidence" value="ECO:0007669"/>
    <property type="project" value="InterPro"/>
</dbReference>
<dbReference type="InterPro" id="IPR000719">
    <property type="entry name" value="Prot_kinase_dom"/>
</dbReference>
<dbReference type="InterPro" id="IPR018222">
    <property type="entry name" value="Nuclear_transport_factor_2_euk"/>
</dbReference>
<comment type="catalytic activity">
    <reaction evidence="11">
        <text>L-tyrosyl-[protein] + ATP = O-phospho-L-tyrosyl-[protein] + ADP + H(+)</text>
        <dbReference type="Rhea" id="RHEA:10596"/>
        <dbReference type="Rhea" id="RHEA-COMP:10136"/>
        <dbReference type="Rhea" id="RHEA-COMP:20101"/>
        <dbReference type="ChEBI" id="CHEBI:15378"/>
        <dbReference type="ChEBI" id="CHEBI:30616"/>
        <dbReference type="ChEBI" id="CHEBI:46858"/>
        <dbReference type="ChEBI" id="CHEBI:61978"/>
        <dbReference type="ChEBI" id="CHEBI:456216"/>
        <dbReference type="EC" id="2.7.12.2"/>
    </reaction>
</comment>
<feature type="compositionally biased region" description="Low complexity" evidence="13">
    <location>
        <begin position="332"/>
        <end position="349"/>
    </location>
</feature>
<proteinExistence type="inferred from homology"/>
<dbReference type="AlphaFoldDB" id="I0YJA5"/>
<dbReference type="SUPFAM" id="SSF54427">
    <property type="entry name" value="NTF2-like"/>
    <property type="match status" value="1"/>
</dbReference>
<feature type="region of interest" description="Disordered" evidence="13">
    <location>
        <begin position="94"/>
        <end position="120"/>
    </location>
</feature>
<keyword evidence="18" id="KW-1185">Reference proteome</keyword>
<dbReference type="InterPro" id="IPR008271">
    <property type="entry name" value="Ser/Thr_kinase_AS"/>
</dbReference>
<evidence type="ECO:0000256" key="6">
    <source>
        <dbReference type="ARBA" id="ARBA00022840"/>
    </source>
</evidence>
<gene>
    <name evidence="17" type="ORF">COCSUDRAFT_49223</name>
</gene>
<reference evidence="17 18" key="1">
    <citation type="journal article" date="2012" name="Genome Biol.">
        <title>The genome of the polar eukaryotic microalga coccomyxa subellipsoidea reveals traits of cold adaptation.</title>
        <authorList>
            <person name="Blanc G."/>
            <person name="Agarkova I."/>
            <person name="Grimwood J."/>
            <person name="Kuo A."/>
            <person name="Brueggeman A."/>
            <person name="Dunigan D."/>
            <person name="Gurnon J."/>
            <person name="Ladunga I."/>
            <person name="Lindquist E."/>
            <person name="Lucas S."/>
            <person name="Pangilinan J."/>
            <person name="Proschold T."/>
            <person name="Salamov A."/>
            <person name="Schmutz J."/>
            <person name="Weeks D."/>
            <person name="Yamada T."/>
            <person name="Claverie J.M."/>
            <person name="Grigoriev I."/>
            <person name="Van Etten J."/>
            <person name="Lomsadze A."/>
            <person name="Borodovsky M."/>
        </authorList>
    </citation>
    <scope>NUCLEOTIDE SEQUENCE [LARGE SCALE GENOMIC DNA]</scope>
    <source>
        <strain evidence="17 18">C-169</strain>
    </source>
</reference>
<keyword evidence="2" id="KW-0723">Serine/threonine-protein kinase</keyword>
<evidence type="ECO:0000256" key="9">
    <source>
        <dbReference type="ARBA" id="ARBA00049014"/>
    </source>
</evidence>
<feature type="domain" description="Protein kinase" evidence="14">
    <location>
        <begin position="492"/>
        <end position="747"/>
    </location>
</feature>
<comment type="catalytic activity">
    <reaction evidence="10">
        <text>L-threonyl-[protein] + ATP = O-phospho-L-threonyl-[protein] + ADP + H(+)</text>
        <dbReference type="Rhea" id="RHEA:46608"/>
        <dbReference type="Rhea" id="RHEA-COMP:11060"/>
        <dbReference type="Rhea" id="RHEA-COMP:11605"/>
        <dbReference type="ChEBI" id="CHEBI:15378"/>
        <dbReference type="ChEBI" id="CHEBI:30013"/>
        <dbReference type="ChEBI" id="CHEBI:30616"/>
        <dbReference type="ChEBI" id="CHEBI:61977"/>
        <dbReference type="ChEBI" id="CHEBI:456216"/>
        <dbReference type="EC" id="2.7.12.2"/>
    </reaction>
</comment>
<feature type="domain" description="HTH TFE/IIEalpha-type" evidence="16">
    <location>
        <begin position="8"/>
        <end position="160"/>
    </location>
</feature>
<dbReference type="SMART" id="SM00531">
    <property type="entry name" value="TFIIE"/>
    <property type="match status" value="1"/>
</dbReference>
<dbReference type="InterPro" id="IPR013083">
    <property type="entry name" value="Znf_RING/FYVE/PHD"/>
</dbReference>
<dbReference type="SMART" id="SM00220">
    <property type="entry name" value="S_TKc"/>
    <property type="match status" value="1"/>
</dbReference>
<dbReference type="Gene3D" id="3.10.450.50">
    <property type="match status" value="1"/>
</dbReference>
<keyword evidence="3" id="KW-0808">Transferase</keyword>
<evidence type="ECO:0000256" key="3">
    <source>
        <dbReference type="ARBA" id="ARBA00022679"/>
    </source>
</evidence>
<dbReference type="STRING" id="574566.I0YJA5"/>
<evidence type="ECO:0000256" key="2">
    <source>
        <dbReference type="ARBA" id="ARBA00022527"/>
    </source>
</evidence>
<dbReference type="GO" id="GO:0004708">
    <property type="term" value="F:MAP kinase kinase activity"/>
    <property type="evidence" value="ECO:0007669"/>
    <property type="project" value="UniProtKB-EC"/>
</dbReference>
<protein>
    <recommendedName>
        <fullName evidence="8">mitogen-activated protein kinase kinase</fullName>
        <ecNumber evidence="8">2.7.12.2</ecNumber>
    </recommendedName>
</protein>
<dbReference type="Gene3D" id="3.30.40.10">
    <property type="entry name" value="Zinc/RING finger domain, C3HC4 (zinc finger)"/>
    <property type="match status" value="1"/>
</dbReference>
<dbReference type="Pfam" id="PF00069">
    <property type="entry name" value="Pkinase"/>
    <property type="match status" value="1"/>
</dbReference>
<feature type="region of interest" description="Disordered" evidence="13">
    <location>
        <begin position="392"/>
        <end position="420"/>
    </location>
</feature>
<evidence type="ECO:0000256" key="8">
    <source>
        <dbReference type="ARBA" id="ARBA00038999"/>
    </source>
</evidence>
<dbReference type="Gene3D" id="1.10.510.10">
    <property type="entry name" value="Transferase(Phosphotransferase) domain 1"/>
    <property type="match status" value="1"/>
</dbReference>
<evidence type="ECO:0000256" key="11">
    <source>
        <dbReference type="ARBA" id="ARBA00051693"/>
    </source>
</evidence>
<feature type="compositionally biased region" description="Polar residues" evidence="13">
    <location>
        <begin position="356"/>
        <end position="374"/>
    </location>
</feature>
<feature type="compositionally biased region" description="Basic and acidic residues" evidence="13">
    <location>
        <begin position="404"/>
        <end position="420"/>
    </location>
</feature>
<dbReference type="KEGG" id="csl:COCSUDRAFT_49223"/>
<dbReference type="InterPro" id="IPR002853">
    <property type="entry name" value="TFIIE_asu"/>
</dbReference>
<keyword evidence="6 12" id="KW-0067">ATP-binding</keyword>
<dbReference type="PROSITE" id="PS51344">
    <property type="entry name" value="HTH_TFE_IIE"/>
    <property type="match status" value="1"/>
</dbReference>
<dbReference type="eggNOG" id="KOG2593">
    <property type="taxonomic scope" value="Eukaryota"/>
</dbReference>
<dbReference type="PANTHER" id="PTHR48013">
    <property type="entry name" value="DUAL SPECIFICITY MITOGEN-ACTIVATED PROTEIN KINASE KINASE 5-RELATED"/>
    <property type="match status" value="1"/>
</dbReference>
<dbReference type="InterPro" id="IPR032710">
    <property type="entry name" value="NTF2-like_dom_sf"/>
</dbReference>
<dbReference type="EMBL" id="AGSI01000023">
    <property type="protein sequence ID" value="EIE18474.1"/>
    <property type="molecule type" value="Genomic_DNA"/>
</dbReference>
<evidence type="ECO:0000259" key="15">
    <source>
        <dbReference type="PROSITE" id="PS50177"/>
    </source>
</evidence>
<comment type="catalytic activity">
    <reaction evidence="9">
        <text>L-seryl-[protein] + ATP = O-phospho-L-seryl-[protein] + ADP + H(+)</text>
        <dbReference type="Rhea" id="RHEA:17989"/>
        <dbReference type="Rhea" id="RHEA-COMP:9863"/>
        <dbReference type="Rhea" id="RHEA-COMP:11604"/>
        <dbReference type="ChEBI" id="CHEBI:15378"/>
        <dbReference type="ChEBI" id="CHEBI:29999"/>
        <dbReference type="ChEBI" id="CHEBI:30616"/>
        <dbReference type="ChEBI" id="CHEBI:83421"/>
        <dbReference type="ChEBI" id="CHEBI:456216"/>
        <dbReference type="EC" id="2.7.12.2"/>
    </reaction>
</comment>
<evidence type="ECO:0000256" key="12">
    <source>
        <dbReference type="PROSITE-ProRule" id="PRU10141"/>
    </source>
</evidence>
<comment type="caution">
    <text evidence="17">The sequence shown here is derived from an EMBL/GenBank/DDBJ whole genome shotgun (WGS) entry which is preliminary data.</text>
</comment>
<evidence type="ECO:0000259" key="16">
    <source>
        <dbReference type="PROSITE" id="PS51344"/>
    </source>
</evidence>
<organism evidence="17 18">
    <name type="scientific">Coccomyxa subellipsoidea (strain C-169)</name>
    <name type="common">Green microalga</name>
    <dbReference type="NCBI Taxonomy" id="574566"/>
    <lineage>
        <taxon>Eukaryota</taxon>
        <taxon>Viridiplantae</taxon>
        <taxon>Chlorophyta</taxon>
        <taxon>core chlorophytes</taxon>
        <taxon>Trebouxiophyceae</taxon>
        <taxon>Trebouxiophyceae incertae sedis</taxon>
        <taxon>Coccomyxaceae</taxon>
        <taxon>Coccomyxa</taxon>
        <taxon>Coccomyxa subellipsoidea</taxon>
    </lineage>
</organism>
<evidence type="ECO:0000256" key="4">
    <source>
        <dbReference type="ARBA" id="ARBA00022741"/>
    </source>
</evidence>
<dbReference type="SUPFAM" id="SSF56112">
    <property type="entry name" value="Protein kinase-like (PK-like)"/>
    <property type="match status" value="1"/>
</dbReference>
<comment type="similarity">
    <text evidence="7">Belongs to the protein kinase superfamily. STE Ser/Thr protein kinase family. MAP kinase kinase subfamily.</text>
</comment>
<dbReference type="RefSeq" id="XP_005643018.1">
    <property type="nucleotide sequence ID" value="XM_005642961.1"/>
</dbReference>
<evidence type="ECO:0000256" key="10">
    <source>
        <dbReference type="ARBA" id="ARBA00049299"/>
    </source>
</evidence>
<evidence type="ECO:0000313" key="17">
    <source>
        <dbReference type="EMBL" id="EIE18474.1"/>
    </source>
</evidence>
<dbReference type="GeneID" id="17036531"/>
<dbReference type="InterPro" id="IPR017919">
    <property type="entry name" value="TFIIE/TFIIEa_HTH"/>
</dbReference>
<dbReference type="PROSITE" id="PS00108">
    <property type="entry name" value="PROTEIN_KINASE_ST"/>
    <property type="match status" value="1"/>
</dbReference>
<dbReference type="InterPro" id="IPR017441">
    <property type="entry name" value="Protein_kinase_ATP_BS"/>
</dbReference>
<evidence type="ECO:0000313" key="18">
    <source>
        <dbReference type="Proteomes" id="UP000007264"/>
    </source>
</evidence>
<dbReference type="SUPFAM" id="SSF57783">
    <property type="entry name" value="Zinc beta-ribbon"/>
    <property type="match status" value="1"/>
</dbReference>
<keyword evidence="4 12" id="KW-0547">Nucleotide-binding</keyword>
<dbReference type="InterPro" id="IPR002075">
    <property type="entry name" value="NTF2_dom"/>
</dbReference>
<evidence type="ECO:0000256" key="13">
    <source>
        <dbReference type="SAM" id="MobiDB-lite"/>
    </source>
</evidence>
<dbReference type="CDD" id="cd06623">
    <property type="entry name" value="PKc_MAPKK_plant_like"/>
    <property type="match status" value="1"/>
</dbReference>
<dbReference type="OrthoDB" id="10252354at2759"/>
<dbReference type="PROSITE" id="PS50011">
    <property type="entry name" value="PROTEIN_KINASE_DOM"/>
    <property type="match status" value="1"/>
</dbReference>
<name>I0YJA5_COCSC</name>
<dbReference type="GO" id="GO:0005524">
    <property type="term" value="F:ATP binding"/>
    <property type="evidence" value="ECO:0007669"/>
    <property type="project" value="UniProtKB-UniRule"/>
</dbReference>